<keyword evidence="4 6" id="KW-0215">Deoxyribonucleotide synthesis</keyword>
<evidence type="ECO:0000259" key="8">
    <source>
        <dbReference type="Pfam" id="PF00317"/>
    </source>
</evidence>
<evidence type="ECO:0000256" key="4">
    <source>
        <dbReference type="ARBA" id="ARBA00023116"/>
    </source>
</evidence>
<evidence type="ECO:0000256" key="7">
    <source>
        <dbReference type="SAM" id="MobiDB-lite"/>
    </source>
</evidence>
<comment type="caution">
    <text evidence="10">The sequence shown here is derived from an EMBL/GenBank/DDBJ whole genome shotgun (WGS) entry which is preliminary data.</text>
</comment>
<dbReference type="CDD" id="cd01679">
    <property type="entry name" value="RNR_I"/>
    <property type="match status" value="1"/>
</dbReference>
<feature type="compositionally biased region" description="Basic and acidic residues" evidence="7">
    <location>
        <begin position="9"/>
        <end position="21"/>
    </location>
</feature>
<dbReference type="InterPro" id="IPR013509">
    <property type="entry name" value="RNR_lsu_N"/>
</dbReference>
<dbReference type="EC" id="1.17.4.1" evidence="2 6"/>
<dbReference type="Pfam" id="PF00317">
    <property type="entry name" value="Ribonuc_red_lgN"/>
    <property type="match status" value="1"/>
</dbReference>
<dbReference type="PANTHER" id="PTHR11573">
    <property type="entry name" value="RIBONUCLEOSIDE-DIPHOSPHATE REDUCTASE LARGE CHAIN"/>
    <property type="match status" value="1"/>
</dbReference>
<evidence type="ECO:0000259" key="9">
    <source>
        <dbReference type="Pfam" id="PF02867"/>
    </source>
</evidence>
<evidence type="ECO:0000256" key="3">
    <source>
        <dbReference type="ARBA" id="ARBA00023002"/>
    </source>
</evidence>
<evidence type="ECO:0000313" key="11">
    <source>
        <dbReference type="Proteomes" id="UP000195072"/>
    </source>
</evidence>
<proteinExistence type="inferred from homology"/>
<dbReference type="FunFam" id="3.20.70.20:FF:000034">
    <property type="entry name" value="Ribonucleoside-diphosphate reductase large chain, putative"/>
    <property type="match status" value="1"/>
</dbReference>
<dbReference type="PRINTS" id="PR01183">
    <property type="entry name" value="RIBORDTASEM1"/>
</dbReference>
<evidence type="ECO:0000256" key="5">
    <source>
        <dbReference type="ARBA" id="ARBA00047754"/>
    </source>
</evidence>
<dbReference type="Pfam" id="PF02867">
    <property type="entry name" value="Ribonuc_red_lgC"/>
    <property type="match status" value="2"/>
</dbReference>
<sequence length="643" mass="71615">MTLVDVQENESRRPETREVGTGDLFEPGKLEDMVQLPGHHQVRVDRSRDALLTPFGKATLDNRYLLPDESYQDLFGRVSSYYGADAAHAQRIYDYMSQHWFMPATPVLSNGGTTRGLPISCFLNEASDSLEGIVGLWNENVWLASKGGGIGSYWGNLRSIGENVGRNGKTSGVIPFIRVMDSLTLAISQGSLRRGSAAVYLPVWHPEIEEFIEIRRPTGGDPNRKALNLHHGILVSDAFMRAVEADDEWGLVSPKDGTVIRKVSARALWIRILTARMEQGEPYIVYSDHVNNARPEHHKLAGLEVKTSNLCSEITLPTGVDHHGKQRTAVCCLSSLNLETWEQWNDNPQFIEDVMLFLDNVLQDFIDRAPPEMKHAAYAAARERSVGLGVMGFHSFLQAKGVPFEGVMAKVWNRKIFKHIREQADAASRKLADLRGPCPDAAEYGVHERFSNKMAIAPTASISIIAGNASPGIEPIAANVFLQKTLSGSFTVRNRHLLKLLQEKGKDTEEVWSYITLNKGSVQGLDFLSDDEKAIFKTAFELDQRWIVEHAADRQPYVCQAQSVNLFLPANVHKRDLHQIHHMAWKKGLKSLYYCRSLSIQRADTVSNVLTKADVLAAEDAQRAEAASASGNNNNYDECLACQ</sequence>
<feature type="domain" description="Ribonucleotide reductase large subunit C-terminal" evidence="9">
    <location>
        <begin position="120"/>
        <end position="440"/>
    </location>
</feature>
<evidence type="ECO:0000256" key="6">
    <source>
        <dbReference type="RuleBase" id="RU003410"/>
    </source>
</evidence>
<dbReference type="AlphaFoldDB" id="A0A252EKL2"/>
<evidence type="ECO:0000256" key="1">
    <source>
        <dbReference type="ARBA" id="ARBA00010406"/>
    </source>
</evidence>
<dbReference type="SUPFAM" id="SSF51998">
    <property type="entry name" value="PFL-like glycyl radical enzymes"/>
    <property type="match status" value="1"/>
</dbReference>
<dbReference type="EMBL" id="JOOZ01000025">
    <property type="protein sequence ID" value="OUL66764.1"/>
    <property type="molecule type" value="Genomic_DNA"/>
</dbReference>
<dbReference type="PANTHER" id="PTHR11573:SF6">
    <property type="entry name" value="RIBONUCLEOSIDE-DIPHOSPHATE REDUCTASE LARGE SUBUNIT"/>
    <property type="match status" value="1"/>
</dbReference>
<dbReference type="Proteomes" id="UP000195072">
    <property type="component" value="Unassembled WGS sequence"/>
</dbReference>
<comment type="function">
    <text evidence="6">Provides the precursors necessary for DNA synthesis. Catalyzes the biosynthesis of deoxyribonucleotides from the corresponding ribonucleotides.</text>
</comment>
<dbReference type="InterPro" id="IPR008926">
    <property type="entry name" value="RNR_R1-su_N"/>
</dbReference>
<comment type="catalytic activity">
    <reaction evidence="5 6">
        <text>a 2'-deoxyribonucleoside 5'-diphosphate + [thioredoxin]-disulfide + H2O = a ribonucleoside 5'-diphosphate + [thioredoxin]-dithiol</text>
        <dbReference type="Rhea" id="RHEA:23252"/>
        <dbReference type="Rhea" id="RHEA-COMP:10698"/>
        <dbReference type="Rhea" id="RHEA-COMP:10700"/>
        <dbReference type="ChEBI" id="CHEBI:15377"/>
        <dbReference type="ChEBI" id="CHEBI:29950"/>
        <dbReference type="ChEBI" id="CHEBI:50058"/>
        <dbReference type="ChEBI" id="CHEBI:57930"/>
        <dbReference type="ChEBI" id="CHEBI:73316"/>
        <dbReference type="EC" id="1.17.4.1"/>
    </reaction>
</comment>
<name>A0A252EKL2_9PROT</name>
<organism evidence="10 11">
    <name type="scientific">Acetobacter senegalensis</name>
    <dbReference type="NCBI Taxonomy" id="446692"/>
    <lineage>
        <taxon>Bacteria</taxon>
        <taxon>Pseudomonadati</taxon>
        <taxon>Pseudomonadota</taxon>
        <taxon>Alphaproteobacteria</taxon>
        <taxon>Acetobacterales</taxon>
        <taxon>Acetobacteraceae</taxon>
        <taxon>Acetobacter</taxon>
    </lineage>
</organism>
<dbReference type="GO" id="GO:0005971">
    <property type="term" value="C:ribonucleoside-diphosphate reductase complex"/>
    <property type="evidence" value="ECO:0007669"/>
    <property type="project" value="TreeGrafter"/>
</dbReference>
<feature type="domain" description="Ribonucleotide reductase large subunit C-terminal" evidence="9">
    <location>
        <begin position="449"/>
        <end position="594"/>
    </location>
</feature>
<comment type="similarity">
    <text evidence="1 6">Belongs to the ribonucleoside diphosphate reductase large chain family.</text>
</comment>
<reference evidence="10 11" key="1">
    <citation type="submission" date="2014-06" db="EMBL/GenBank/DDBJ databases">
        <authorList>
            <person name="Ju J."/>
            <person name="Zhang J."/>
        </authorList>
    </citation>
    <scope>NUCLEOTIDE SEQUENCE [LARGE SCALE GENOMIC DNA]</scope>
    <source>
        <strain evidence="10">DmL_050</strain>
    </source>
</reference>
<evidence type="ECO:0000256" key="2">
    <source>
        <dbReference type="ARBA" id="ARBA00012274"/>
    </source>
</evidence>
<gene>
    <name evidence="10" type="ORF">HK16_07180</name>
</gene>
<dbReference type="GO" id="GO:0009263">
    <property type="term" value="P:deoxyribonucleotide biosynthetic process"/>
    <property type="evidence" value="ECO:0007669"/>
    <property type="project" value="UniProtKB-KW"/>
</dbReference>
<dbReference type="NCBIfam" id="NF006577">
    <property type="entry name" value="PRK09102.1"/>
    <property type="match status" value="1"/>
</dbReference>
<dbReference type="SUPFAM" id="SSF48168">
    <property type="entry name" value="R1 subunit of ribonucleotide reductase, N-terminal domain"/>
    <property type="match status" value="1"/>
</dbReference>
<dbReference type="InterPro" id="IPR039718">
    <property type="entry name" value="Rrm1"/>
</dbReference>
<dbReference type="Gene3D" id="3.20.70.20">
    <property type="match status" value="1"/>
</dbReference>
<accession>A0A252EKL2</accession>
<dbReference type="UniPathway" id="UPA00326"/>
<evidence type="ECO:0000313" key="10">
    <source>
        <dbReference type="EMBL" id="OUL66764.1"/>
    </source>
</evidence>
<dbReference type="GO" id="GO:0005524">
    <property type="term" value="F:ATP binding"/>
    <property type="evidence" value="ECO:0007669"/>
    <property type="project" value="InterPro"/>
</dbReference>
<feature type="region of interest" description="Disordered" evidence="7">
    <location>
        <begin position="1"/>
        <end position="21"/>
    </location>
</feature>
<dbReference type="GO" id="GO:0004748">
    <property type="term" value="F:ribonucleoside-diphosphate reductase activity, thioredoxin disulfide as acceptor"/>
    <property type="evidence" value="ECO:0007669"/>
    <property type="project" value="UniProtKB-EC"/>
</dbReference>
<dbReference type="RefSeq" id="WP_086897142.1">
    <property type="nucleotide sequence ID" value="NZ_JOOZ01000025.1"/>
</dbReference>
<feature type="domain" description="Ribonucleotide reductase large subunit N-terminal" evidence="8">
    <location>
        <begin position="52"/>
        <end position="116"/>
    </location>
</feature>
<keyword evidence="3 6" id="KW-0560">Oxidoreductase</keyword>
<protein>
    <recommendedName>
        <fullName evidence="2 6">Ribonucleoside-diphosphate reductase</fullName>
        <ecNumber evidence="2 6">1.17.4.1</ecNumber>
    </recommendedName>
</protein>
<dbReference type="InterPro" id="IPR000788">
    <property type="entry name" value="RNR_lg_C"/>
</dbReference>